<dbReference type="EMBL" id="JAVRQU010000028">
    <property type="protein sequence ID" value="KAK5689874.1"/>
    <property type="molecule type" value="Genomic_DNA"/>
</dbReference>
<protein>
    <submittedName>
        <fullName evidence="1">Uncharacterized protein</fullName>
    </submittedName>
</protein>
<name>A0AAN7VLV1_9PEZI</name>
<proteinExistence type="predicted"/>
<dbReference type="Proteomes" id="UP001310594">
    <property type="component" value="Unassembled WGS sequence"/>
</dbReference>
<dbReference type="AlphaFoldDB" id="A0AAN7VLV1"/>
<sequence>MTLTLLSLPYDVRYLIYQQLFPPEEQIYIQAYDKTVHSISPAGTISANILLANRQLGSEAGAFLYNGYLFNLVGTKQDCLANYKPFLRTLRKYARSEVNINAFSNGDHSATMCLSLQAGDAKMGILNRRRRGEPRTIRELQDEQDLISGPPQDDAWVVKVFYALLVRA</sequence>
<accession>A0AAN7VLV1</accession>
<comment type="caution">
    <text evidence="1">The sequence shown here is derived from an EMBL/GenBank/DDBJ whole genome shotgun (WGS) entry which is preliminary data.</text>
</comment>
<organism evidence="1 2">
    <name type="scientific">Elasticomyces elasticus</name>
    <dbReference type="NCBI Taxonomy" id="574655"/>
    <lineage>
        <taxon>Eukaryota</taxon>
        <taxon>Fungi</taxon>
        <taxon>Dikarya</taxon>
        <taxon>Ascomycota</taxon>
        <taxon>Pezizomycotina</taxon>
        <taxon>Dothideomycetes</taxon>
        <taxon>Dothideomycetidae</taxon>
        <taxon>Mycosphaerellales</taxon>
        <taxon>Teratosphaeriaceae</taxon>
        <taxon>Elasticomyces</taxon>
    </lineage>
</organism>
<evidence type="ECO:0000313" key="2">
    <source>
        <dbReference type="Proteomes" id="UP001310594"/>
    </source>
</evidence>
<gene>
    <name evidence="1" type="ORF">LTR97_012634</name>
</gene>
<reference evidence="1" key="1">
    <citation type="submission" date="2023-08" db="EMBL/GenBank/DDBJ databases">
        <title>Black Yeasts Isolated from many extreme environments.</title>
        <authorList>
            <person name="Coleine C."/>
            <person name="Stajich J.E."/>
            <person name="Selbmann L."/>
        </authorList>
    </citation>
    <scope>NUCLEOTIDE SEQUENCE</scope>
    <source>
        <strain evidence="1">CCFEE 5810</strain>
    </source>
</reference>
<evidence type="ECO:0000313" key="1">
    <source>
        <dbReference type="EMBL" id="KAK5689874.1"/>
    </source>
</evidence>